<name>L7JUY6_TRAHO</name>
<dbReference type="OMA" id="TYLETNC"/>
<gene>
    <name evidence="2" type="ORF">THOM_1837</name>
</gene>
<dbReference type="InParanoid" id="L7JUY6"/>
<reference evidence="2 3" key="1">
    <citation type="journal article" date="2012" name="PLoS Pathog.">
        <title>The genome of the obligate intracellular parasite Trachipleistophora hominis: new insights into microsporidian genome dynamics and reductive evolution.</title>
        <authorList>
            <person name="Heinz E."/>
            <person name="Williams T.A."/>
            <person name="Nakjang S."/>
            <person name="Noel C.J."/>
            <person name="Swan D.C."/>
            <person name="Goldberg A.V."/>
            <person name="Harris S.R."/>
            <person name="Weinmaier T."/>
            <person name="Markert S."/>
            <person name="Becher D."/>
            <person name="Bernhardt J."/>
            <person name="Dagan T."/>
            <person name="Hacker C."/>
            <person name="Lucocq J.M."/>
            <person name="Schweder T."/>
            <person name="Rattei T."/>
            <person name="Hall N."/>
            <person name="Hirt R.P."/>
            <person name="Embley T.M."/>
        </authorList>
    </citation>
    <scope>NUCLEOTIDE SEQUENCE [LARGE SCALE GENOMIC DNA]</scope>
</reference>
<dbReference type="EMBL" id="JH993981">
    <property type="protein sequence ID" value="ELQ75214.1"/>
    <property type="molecule type" value="Genomic_DNA"/>
</dbReference>
<sequence length="242" mass="27841">MLQPSIITHINDKKVQSIGYIAKLKEFYVKLCMYILWLITLAYCSRKLHRYLIRPYENRGEIMKMYGNLKPRIVKSGPNASQMATNQFIAEIEEVAANFVKIKMNSLFLCTSDESNNVEGSPTYLETNCLWKVERLSKNNSNVMLKIGGNFLVKATEKDNRESSYGHKLKLVPFTTADSGKWFWEKYKPNVSKITEYGEDEYSSSSDSDDSSSELVDQKKKKSVIIGVEKKLRPEEKKMFGL</sequence>
<keyword evidence="3" id="KW-1185">Reference proteome</keyword>
<dbReference type="AlphaFoldDB" id="L7JUY6"/>
<accession>L7JUY6</accession>
<proteinExistence type="predicted"/>
<protein>
    <submittedName>
        <fullName evidence="2">Uncharacterized protein</fullName>
    </submittedName>
</protein>
<evidence type="ECO:0000256" key="1">
    <source>
        <dbReference type="SAM" id="MobiDB-lite"/>
    </source>
</evidence>
<feature type="region of interest" description="Disordered" evidence="1">
    <location>
        <begin position="198"/>
        <end position="221"/>
    </location>
</feature>
<feature type="compositionally biased region" description="Acidic residues" evidence="1">
    <location>
        <begin position="198"/>
        <end position="212"/>
    </location>
</feature>
<evidence type="ECO:0000313" key="3">
    <source>
        <dbReference type="Proteomes" id="UP000011185"/>
    </source>
</evidence>
<organism evidence="2 3">
    <name type="scientific">Trachipleistophora hominis</name>
    <name type="common">Microsporidian parasite</name>
    <dbReference type="NCBI Taxonomy" id="72359"/>
    <lineage>
        <taxon>Eukaryota</taxon>
        <taxon>Fungi</taxon>
        <taxon>Fungi incertae sedis</taxon>
        <taxon>Microsporidia</taxon>
        <taxon>Pleistophoridae</taxon>
        <taxon>Trachipleistophora</taxon>
    </lineage>
</organism>
<dbReference type="Proteomes" id="UP000011185">
    <property type="component" value="Unassembled WGS sequence"/>
</dbReference>
<dbReference type="VEuPathDB" id="MicrosporidiaDB:THOM_1837"/>
<dbReference type="OrthoDB" id="10445969at2759"/>
<dbReference type="HOGENOM" id="CLU_1147874_0_0_1"/>
<evidence type="ECO:0000313" key="2">
    <source>
        <dbReference type="EMBL" id="ELQ75214.1"/>
    </source>
</evidence>